<dbReference type="Gene3D" id="3.30.428.10">
    <property type="entry name" value="HIT-like"/>
    <property type="match status" value="1"/>
</dbReference>
<feature type="short sequence motif" description="Histidine triad motif" evidence="1">
    <location>
        <begin position="72"/>
        <end position="76"/>
    </location>
</feature>
<keyword evidence="4" id="KW-1185">Reference proteome</keyword>
<accession>A0ABP3Z0V1</accession>
<dbReference type="PRINTS" id="PR00332">
    <property type="entry name" value="HISTRIAD"/>
</dbReference>
<dbReference type="PANTHER" id="PTHR46648:SF1">
    <property type="entry name" value="ADENOSINE 5'-MONOPHOSPHORAMIDASE HNT1"/>
    <property type="match status" value="1"/>
</dbReference>
<sequence>MAFLDRSPAAPGHTLVVPRVHARDIWELSEDEHARVARTAHRVARLLKAALQPEGLSIRHASGAAAGQDVFHFHLHVIPRRRGDAIGPGWEAARADDRELVEVRARILAHLPELR</sequence>
<dbReference type="PROSITE" id="PS51084">
    <property type="entry name" value="HIT_2"/>
    <property type="match status" value="1"/>
</dbReference>
<dbReference type="InterPro" id="IPR011146">
    <property type="entry name" value="HIT-like"/>
</dbReference>
<dbReference type="Proteomes" id="UP001501578">
    <property type="component" value="Unassembled WGS sequence"/>
</dbReference>
<dbReference type="InterPro" id="IPR036265">
    <property type="entry name" value="HIT-like_sf"/>
</dbReference>
<evidence type="ECO:0000313" key="4">
    <source>
        <dbReference type="Proteomes" id="UP001501578"/>
    </source>
</evidence>
<dbReference type="PANTHER" id="PTHR46648">
    <property type="entry name" value="HIT FAMILY PROTEIN 1"/>
    <property type="match status" value="1"/>
</dbReference>
<dbReference type="InterPro" id="IPR019808">
    <property type="entry name" value="Histidine_triad_CS"/>
</dbReference>
<organism evidence="3 4">
    <name type="scientific">Nonomuraea longicatena</name>
    <dbReference type="NCBI Taxonomy" id="83682"/>
    <lineage>
        <taxon>Bacteria</taxon>
        <taxon>Bacillati</taxon>
        <taxon>Actinomycetota</taxon>
        <taxon>Actinomycetes</taxon>
        <taxon>Streptosporangiales</taxon>
        <taxon>Streptosporangiaceae</taxon>
        <taxon>Nonomuraea</taxon>
    </lineage>
</organism>
<proteinExistence type="predicted"/>
<dbReference type="Pfam" id="PF01230">
    <property type="entry name" value="HIT"/>
    <property type="match status" value="1"/>
</dbReference>
<gene>
    <name evidence="3" type="ORF">GCM10009560_03530</name>
</gene>
<evidence type="ECO:0000256" key="1">
    <source>
        <dbReference type="PROSITE-ProRule" id="PRU00464"/>
    </source>
</evidence>
<evidence type="ECO:0000313" key="3">
    <source>
        <dbReference type="EMBL" id="GAA0912612.1"/>
    </source>
</evidence>
<reference evidence="4" key="1">
    <citation type="journal article" date="2019" name="Int. J. Syst. Evol. Microbiol.">
        <title>The Global Catalogue of Microorganisms (GCM) 10K type strain sequencing project: providing services to taxonomists for standard genome sequencing and annotation.</title>
        <authorList>
            <consortium name="The Broad Institute Genomics Platform"/>
            <consortium name="The Broad Institute Genome Sequencing Center for Infectious Disease"/>
            <person name="Wu L."/>
            <person name="Ma J."/>
        </authorList>
    </citation>
    <scope>NUCLEOTIDE SEQUENCE [LARGE SCALE GENOMIC DNA]</scope>
    <source>
        <strain evidence="4">JCM 11136</strain>
    </source>
</reference>
<name>A0ABP3Z0V1_9ACTN</name>
<dbReference type="EMBL" id="BAAAHQ010000001">
    <property type="protein sequence ID" value="GAA0912612.1"/>
    <property type="molecule type" value="Genomic_DNA"/>
</dbReference>
<dbReference type="SUPFAM" id="SSF54197">
    <property type="entry name" value="HIT-like"/>
    <property type="match status" value="1"/>
</dbReference>
<dbReference type="PROSITE" id="PS00892">
    <property type="entry name" value="HIT_1"/>
    <property type="match status" value="1"/>
</dbReference>
<evidence type="ECO:0000259" key="2">
    <source>
        <dbReference type="PROSITE" id="PS51084"/>
    </source>
</evidence>
<dbReference type="InterPro" id="IPR001310">
    <property type="entry name" value="Histidine_triad_HIT"/>
</dbReference>
<protein>
    <recommendedName>
        <fullName evidence="2">HIT domain-containing protein</fullName>
    </recommendedName>
</protein>
<comment type="caution">
    <text evidence="3">The sequence shown here is derived from an EMBL/GenBank/DDBJ whole genome shotgun (WGS) entry which is preliminary data.</text>
</comment>
<feature type="domain" description="HIT" evidence="2">
    <location>
        <begin position="1"/>
        <end position="87"/>
    </location>
</feature>